<feature type="domain" description="TonB-dependent transporter Oar-like beta-barrel" evidence="9">
    <location>
        <begin position="349"/>
        <end position="993"/>
    </location>
</feature>
<organism evidence="10 11">
    <name type="scientific">Psychrosphaera algicola</name>
    <dbReference type="NCBI Taxonomy" id="3023714"/>
    <lineage>
        <taxon>Bacteria</taxon>
        <taxon>Pseudomonadati</taxon>
        <taxon>Pseudomonadota</taxon>
        <taxon>Gammaproteobacteria</taxon>
        <taxon>Alteromonadales</taxon>
        <taxon>Pseudoalteromonadaceae</taxon>
        <taxon>Psychrosphaera</taxon>
    </lineage>
</organism>
<proteinExistence type="predicted"/>
<dbReference type="Pfam" id="PF25183">
    <property type="entry name" value="OMP_b-brl_4"/>
    <property type="match status" value="2"/>
</dbReference>
<keyword evidence="5" id="KW-0472">Membrane</keyword>
<keyword evidence="6" id="KW-0998">Cell outer membrane</keyword>
<evidence type="ECO:0000259" key="8">
    <source>
        <dbReference type="Pfam" id="PF07715"/>
    </source>
</evidence>
<dbReference type="Gene3D" id="2.40.170.20">
    <property type="entry name" value="TonB-dependent receptor, beta-barrel domain"/>
    <property type="match status" value="1"/>
</dbReference>
<reference evidence="10 11" key="1">
    <citation type="submission" date="2023-01" db="EMBL/GenBank/DDBJ databases">
        <title>Psychrosphaera sp. nov., isolated from marine algae.</title>
        <authorList>
            <person name="Bayburt H."/>
            <person name="Choi B.J."/>
            <person name="Kim J.M."/>
            <person name="Choi D.G."/>
            <person name="Jeon C.O."/>
        </authorList>
    </citation>
    <scope>NUCLEOTIDE SEQUENCE [LARGE SCALE GENOMIC DNA]</scope>
    <source>
        <strain evidence="10 11">G1-22</strain>
    </source>
</reference>
<evidence type="ECO:0000256" key="2">
    <source>
        <dbReference type="ARBA" id="ARBA00022448"/>
    </source>
</evidence>
<dbReference type="RefSeq" id="WP_272180059.1">
    <property type="nucleotide sequence ID" value="NZ_JAQOMS010000002.1"/>
</dbReference>
<dbReference type="Pfam" id="PF07715">
    <property type="entry name" value="Plug"/>
    <property type="match status" value="1"/>
</dbReference>
<feature type="chain" id="PRO_5045407353" evidence="7">
    <location>
        <begin position="25"/>
        <end position="1057"/>
    </location>
</feature>
<protein>
    <submittedName>
        <fullName evidence="10">TonB-dependent receptor</fullName>
    </submittedName>
</protein>
<keyword evidence="7" id="KW-0732">Signal</keyword>
<dbReference type="SUPFAM" id="SSF49452">
    <property type="entry name" value="Starch-binding domain-like"/>
    <property type="match status" value="1"/>
</dbReference>
<name>A0ABT5FA82_9GAMM</name>
<dbReference type="InterPro" id="IPR036942">
    <property type="entry name" value="Beta-barrel_TonB_sf"/>
</dbReference>
<dbReference type="Pfam" id="PF13620">
    <property type="entry name" value="CarboxypepD_reg"/>
    <property type="match status" value="1"/>
</dbReference>
<feature type="domain" description="TonB-dependent receptor plug" evidence="8">
    <location>
        <begin position="142"/>
        <end position="229"/>
    </location>
</feature>
<dbReference type="Gene3D" id="2.170.130.10">
    <property type="entry name" value="TonB-dependent receptor, plug domain"/>
    <property type="match status" value="1"/>
</dbReference>
<evidence type="ECO:0000313" key="11">
    <source>
        <dbReference type="Proteomes" id="UP001528411"/>
    </source>
</evidence>
<feature type="signal peptide" evidence="7">
    <location>
        <begin position="1"/>
        <end position="24"/>
    </location>
</feature>
<evidence type="ECO:0000256" key="3">
    <source>
        <dbReference type="ARBA" id="ARBA00022452"/>
    </source>
</evidence>
<keyword evidence="10" id="KW-0675">Receptor</keyword>
<keyword evidence="3" id="KW-1134">Transmembrane beta strand</keyword>
<sequence length="1057" mass="116849">MKLIKRSALGLAVAAALNVAPVMADETSSAIRGVVTGNNGSLVTDAVITILHEPTGRVTTLKVNEAGNFNAKGLRVGGPYKIVIDSDEYKDSEISDVYLQVGKTLRLSPVLNLEEMETITVTGARIVSDNRGGGASFGLREIESTPSVDRDLKEVLRLNPLVNIGAGSESQMSIAGSNPKYNSFSVDGVRQNDDFGLNGNGYPTQRSPISIDAVEQVSVNVTPFSVTNSGFSGGQVNAVTKSGTNEFHGSIFIEKKSDALAGDVKDPFSDEERDITPEFSEDVWGFTVGGPIIKDKLFFFTSYEKYDATAPIEYGPDGSSAPNSTDATVASYNEVVQIAKDVYGVDAGNWEVAPTEEDEKFLLKLDWNINEDHRVSATYQHTTGNSIRNQSSSGSELRLSSHWYNKEETLDNLSVHLYSDWTMDLSTEFKIAFKNVETIQASSSKAFGDITVATGLDSRGRPAGNIAFGSDQYRHGNELDNQTLSLRFAGEYLMGDHVIGFGIEHESIDVRNLFAPDSLGRWEFDSIEDFRNKEAAEFFYSNAYSNDSEDAAAKFNFGSTSLFIEDAWAITSDFEVTAGLRYETIHNDDKPAYNENFDNRYSSMGIRNDVSLDGLSIILPRISFVWDVDFDTVVRGGIGRFSGGRPNVWISNAYSNDGVTYTTFNDGSIDDSLFLSNVDIKQVPTDVQNSLVAGDGNVNVTDPDFEMPSDLRTSISIEHTFDIPAVGEGFVASAEFIHVEKENDVHWVDLTRKEIGTTADGGRIIYEPIDYLTGERTNRYDLMLTNADKNGTSDIFTTSLFKAWDNGVTLNMSYTNQDITEGNAGASSTAKSNFRYVPAVSRNVPHIATSDYEIEHRFVLNLGYTTEFFAGYDTKFNLFFERKSGSPYSYTMGAFRDGDLGDQSSFYSDGYYLPYIPTGADDPNVIFDGISYEDFAELVEKSGLSGYAGGYVPKNVGRTPWRTRMDLHVEQEVPDFMKGHKGSIYFDVKNLLNLFDEDSGLVLNKQYQNQGIVDYDLDDQGRYVYDEPFYGRETDNFDQIVVEDSAWLVKVGIKYRF</sequence>
<dbReference type="InterPro" id="IPR037066">
    <property type="entry name" value="Plug_dom_sf"/>
</dbReference>
<dbReference type="SUPFAM" id="SSF56935">
    <property type="entry name" value="Porins"/>
    <property type="match status" value="1"/>
</dbReference>
<comment type="subcellular location">
    <subcellularLocation>
        <location evidence="1">Cell outer membrane</location>
        <topology evidence="1">Multi-pass membrane protein</topology>
    </subcellularLocation>
</comment>
<dbReference type="InterPro" id="IPR057601">
    <property type="entry name" value="Oar-like_b-barrel"/>
</dbReference>
<evidence type="ECO:0000256" key="4">
    <source>
        <dbReference type="ARBA" id="ARBA00022692"/>
    </source>
</evidence>
<evidence type="ECO:0000313" key="10">
    <source>
        <dbReference type="EMBL" id="MDC2888438.1"/>
    </source>
</evidence>
<dbReference type="Proteomes" id="UP001528411">
    <property type="component" value="Unassembled WGS sequence"/>
</dbReference>
<evidence type="ECO:0000256" key="7">
    <source>
        <dbReference type="SAM" id="SignalP"/>
    </source>
</evidence>
<dbReference type="PANTHER" id="PTHR30069">
    <property type="entry name" value="TONB-DEPENDENT OUTER MEMBRANE RECEPTOR"/>
    <property type="match status" value="1"/>
</dbReference>
<keyword evidence="2" id="KW-0813">Transport</keyword>
<evidence type="ECO:0000259" key="9">
    <source>
        <dbReference type="Pfam" id="PF25183"/>
    </source>
</evidence>
<evidence type="ECO:0000256" key="1">
    <source>
        <dbReference type="ARBA" id="ARBA00004571"/>
    </source>
</evidence>
<feature type="domain" description="TonB-dependent transporter Oar-like beta-barrel" evidence="9">
    <location>
        <begin position="239"/>
        <end position="308"/>
    </location>
</feature>
<evidence type="ECO:0000256" key="5">
    <source>
        <dbReference type="ARBA" id="ARBA00023136"/>
    </source>
</evidence>
<dbReference type="EMBL" id="JAQOMS010000002">
    <property type="protein sequence ID" value="MDC2888438.1"/>
    <property type="molecule type" value="Genomic_DNA"/>
</dbReference>
<dbReference type="InterPro" id="IPR012910">
    <property type="entry name" value="Plug_dom"/>
</dbReference>
<dbReference type="InterPro" id="IPR013784">
    <property type="entry name" value="Carb-bd-like_fold"/>
</dbReference>
<dbReference type="PANTHER" id="PTHR30069:SF46">
    <property type="entry name" value="OAR PROTEIN"/>
    <property type="match status" value="1"/>
</dbReference>
<gene>
    <name evidence="10" type="ORF">PN838_06305</name>
</gene>
<accession>A0ABT5FA82</accession>
<comment type="caution">
    <text evidence="10">The sequence shown here is derived from an EMBL/GenBank/DDBJ whole genome shotgun (WGS) entry which is preliminary data.</text>
</comment>
<evidence type="ECO:0000256" key="6">
    <source>
        <dbReference type="ARBA" id="ARBA00023237"/>
    </source>
</evidence>
<dbReference type="InterPro" id="IPR039426">
    <property type="entry name" value="TonB-dep_rcpt-like"/>
</dbReference>
<keyword evidence="11" id="KW-1185">Reference proteome</keyword>
<keyword evidence="4" id="KW-0812">Transmembrane</keyword>